<evidence type="ECO:0000313" key="3">
    <source>
        <dbReference type="EMBL" id="SUS06338.1"/>
    </source>
</evidence>
<dbReference type="InterPro" id="IPR013432">
    <property type="entry name" value="Doc_partner"/>
</dbReference>
<dbReference type="EMBL" id="UIDG01000056">
    <property type="protein sequence ID" value="SUS04804.1"/>
    <property type="molecule type" value="Genomic_DNA"/>
</dbReference>
<dbReference type="AlphaFoldDB" id="A0A380TDY4"/>
<gene>
    <name evidence="2" type="ORF">DF3PB_1490007</name>
    <name evidence="3" type="ORF">DF3PB_270012</name>
</gene>
<organism evidence="3">
    <name type="scientific">metagenome</name>
    <dbReference type="NCBI Taxonomy" id="256318"/>
    <lineage>
        <taxon>unclassified sequences</taxon>
        <taxon>metagenomes</taxon>
    </lineage>
</organism>
<dbReference type="NCBIfam" id="TIGR02609">
    <property type="entry name" value="doc_partner"/>
    <property type="match status" value="1"/>
</dbReference>
<dbReference type="SUPFAM" id="SSF89447">
    <property type="entry name" value="AbrB/MazE/MraZ-like"/>
    <property type="match status" value="1"/>
</dbReference>
<protein>
    <submittedName>
        <fullName evidence="3">Transcriptional regulator</fullName>
    </submittedName>
</protein>
<dbReference type="Gene3D" id="2.10.260.10">
    <property type="match status" value="1"/>
</dbReference>
<dbReference type="InterPro" id="IPR037914">
    <property type="entry name" value="SpoVT-AbrB_sf"/>
</dbReference>
<sequence>MSSVVTLKLTAIGNSVGVVLPKEALARLKLAKGDTLFLTEAPDGYRLTPYNPEFDEHMAEARRIMKERRAALRELAK</sequence>
<dbReference type="SMART" id="SM00966">
    <property type="entry name" value="SpoVT_AbrB"/>
    <property type="match status" value="1"/>
</dbReference>
<accession>A0A380TDY4</accession>
<proteinExistence type="predicted"/>
<dbReference type="Pfam" id="PF04014">
    <property type="entry name" value="MazE_antitoxin"/>
    <property type="match status" value="1"/>
</dbReference>
<feature type="domain" description="SpoVT-AbrB" evidence="1">
    <location>
        <begin position="10"/>
        <end position="55"/>
    </location>
</feature>
<dbReference type="EMBL" id="UIDG01000190">
    <property type="protein sequence ID" value="SUS06338.1"/>
    <property type="molecule type" value="Genomic_DNA"/>
</dbReference>
<dbReference type="InterPro" id="IPR007159">
    <property type="entry name" value="SpoVT-AbrB_dom"/>
</dbReference>
<evidence type="ECO:0000313" key="2">
    <source>
        <dbReference type="EMBL" id="SUS04804.1"/>
    </source>
</evidence>
<dbReference type="GO" id="GO:0003677">
    <property type="term" value="F:DNA binding"/>
    <property type="evidence" value="ECO:0007669"/>
    <property type="project" value="InterPro"/>
</dbReference>
<reference evidence="3" key="1">
    <citation type="submission" date="2018-07" db="EMBL/GenBank/DDBJ databases">
        <authorList>
            <person name="Quirk P.G."/>
            <person name="Krulwich T.A."/>
        </authorList>
    </citation>
    <scope>NUCLEOTIDE SEQUENCE</scope>
</reference>
<evidence type="ECO:0000259" key="1">
    <source>
        <dbReference type="SMART" id="SM00966"/>
    </source>
</evidence>
<name>A0A380TDY4_9ZZZZ</name>